<organism evidence="1 2">
    <name type="scientific">Mycoplasmopsis agalactiae (strain NCTC 10123 / CIP 59.7 / PG2)</name>
    <name type="common">Mycoplasma agalactiae</name>
    <dbReference type="NCBI Taxonomy" id="347257"/>
    <lineage>
        <taxon>Bacteria</taxon>
        <taxon>Bacillati</taxon>
        <taxon>Mycoplasmatota</taxon>
        <taxon>Mycoplasmoidales</taxon>
        <taxon>Metamycoplasmataceae</taxon>
        <taxon>Mycoplasmopsis</taxon>
    </lineage>
</organism>
<name>A5IXY5_MYCAP</name>
<protein>
    <submittedName>
        <fullName evidence="1">Uncharacterized protein</fullName>
    </submittedName>
</protein>
<dbReference type="EMBL" id="CU179680">
    <property type="protein sequence ID" value="CAL58894.1"/>
    <property type="molecule type" value="Genomic_DNA"/>
</dbReference>
<accession>A5IXY5</accession>
<reference evidence="2" key="1">
    <citation type="journal article" date="2007" name="PLoS Genet.">
        <title>Being pathogenic, plastic, and sexual while living with a nearly minimal bacterial genome.</title>
        <authorList>
            <person name="Sirand-Pugnet P."/>
            <person name="Lartigue C."/>
            <person name="Marenda M."/>
            <person name="Jacob D."/>
            <person name="Barre A."/>
            <person name="Barbe V."/>
            <person name="Schenowitz C."/>
            <person name="Mangenot S."/>
            <person name="Couloux A."/>
            <person name="Segurens B."/>
            <person name="de Daruvar A."/>
            <person name="Blanchard A."/>
            <person name="Citti C."/>
        </authorList>
    </citation>
    <scope>NUCLEOTIDE SEQUENCE [LARGE SCALE GENOMIC DNA]</scope>
    <source>
        <strain evidence="2">PG2</strain>
    </source>
</reference>
<evidence type="ECO:0000313" key="1">
    <source>
        <dbReference type="EMBL" id="CAL58894.1"/>
    </source>
</evidence>
<sequence length="195" mass="23571">MQMIVKTTAIEILKELQKILDLEKINYSLGLVNYYEYKNEPELFLINDVEVCLWHTDFYFLLKKYPNHFVLPENLAYKSLAPYYKFSGSSIKINIIVGTNDEKINYWYKFKNYKRLIYWGNSKKHWLYYLFGSKTQRISLHDLVNSLVHERYTKFIILNSEIDKFKVFDNLNFNKRFFVTEKGVTVPFFESFKNL</sequence>
<dbReference type="STRING" id="347257.MAG1960"/>
<keyword evidence="2" id="KW-1185">Reference proteome</keyword>
<gene>
    <name evidence="1" type="ordered locus">MAG1960</name>
</gene>
<dbReference type="AlphaFoldDB" id="A5IXY5"/>
<proteinExistence type="predicted"/>
<dbReference type="Proteomes" id="UP000007065">
    <property type="component" value="Chromosome"/>
</dbReference>
<evidence type="ECO:0000313" key="2">
    <source>
        <dbReference type="Proteomes" id="UP000007065"/>
    </source>
</evidence>
<dbReference type="KEGG" id="maa:MAG1960"/>
<dbReference type="HOGENOM" id="CLU_1376823_0_0_14"/>